<evidence type="ECO:0000313" key="3">
    <source>
        <dbReference type="Proteomes" id="UP000239736"/>
    </source>
</evidence>
<evidence type="ECO:0000313" key="2">
    <source>
        <dbReference type="EMBL" id="PPB80647.1"/>
    </source>
</evidence>
<dbReference type="PANTHER" id="PTHR23088:SF50">
    <property type="entry name" value="HYDROLASE YHCX"/>
    <property type="match status" value="1"/>
</dbReference>
<protein>
    <submittedName>
        <fullName evidence="2">Putative amidohydrolase</fullName>
    </submittedName>
</protein>
<evidence type="ECO:0000259" key="1">
    <source>
        <dbReference type="PROSITE" id="PS50263"/>
    </source>
</evidence>
<organism evidence="2 3">
    <name type="scientific">Albidovulum inexpectatum</name>
    <dbReference type="NCBI Taxonomy" id="196587"/>
    <lineage>
        <taxon>Bacteria</taxon>
        <taxon>Pseudomonadati</taxon>
        <taxon>Pseudomonadota</taxon>
        <taxon>Alphaproteobacteria</taxon>
        <taxon>Rhodobacterales</taxon>
        <taxon>Paracoccaceae</taxon>
        <taxon>Albidovulum</taxon>
    </lineage>
</organism>
<dbReference type="SUPFAM" id="SSF56317">
    <property type="entry name" value="Carbon-nitrogen hydrolase"/>
    <property type="match status" value="1"/>
</dbReference>
<proteinExistence type="predicted"/>
<dbReference type="Pfam" id="PF00795">
    <property type="entry name" value="CN_hydrolase"/>
    <property type="match status" value="1"/>
</dbReference>
<accession>A0A2S5JGK8</accession>
<sequence length="301" mass="32073">MRVAAAAYPLDWLNGWQDYETKLGDWVAHAAGDGAQLLVFPEYAAMELASLGGECVAADIRGALEEAARHRAAADELHARLAARHGVHILCGSGPVLEVGRMGDRPVNRATLFSPDGPVGHQDKAIMTRWERDPWNMASGCGLNVFDTELGRIGVLICYDSEFPLLGRALAEAGAEILLVPSATETMAGFTRVRVGAMARALENQMIAVHAPIVGQAPWCCGMEENTGAASIYAPPDRGFPSSGIIAEGQMGRPGWVMADISLDAIEAVRADGGVLNLAHWPEQLAQVSQVRIIAANRDKS</sequence>
<keyword evidence="3" id="KW-1185">Reference proteome</keyword>
<keyword evidence="2" id="KW-0378">Hydrolase</keyword>
<dbReference type="EMBL" id="PRDS01000005">
    <property type="protein sequence ID" value="PPB80647.1"/>
    <property type="molecule type" value="Genomic_DNA"/>
</dbReference>
<dbReference type="InterPro" id="IPR003010">
    <property type="entry name" value="C-N_Hydrolase"/>
</dbReference>
<dbReference type="PANTHER" id="PTHR23088">
    <property type="entry name" value="NITRILASE-RELATED"/>
    <property type="match status" value="1"/>
</dbReference>
<comment type="caution">
    <text evidence="2">The sequence shown here is derived from an EMBL/GenBank/DDBJ whole genome shotgun (WGS) entry which is preliminary data.</text>
</comment>
<feature type="domain" description="CN hydrolase" evidence="1">
    <location>
        <begin position="1"/>
        <end position="263"/>
    </location>
</feature>
<dbReference type="Proteomes" id="UP000239736">
    <property type="component" value="Unassembled WGS sequence"/>
</dbReference>
<name>A0A2S5JGK8_9RHOB</name>
<gene>
    <name evidence="2" type="ORF">LV82_01996</name>
</gene>
<dbReference type="OrthoDB" id="9811121at2"/>
<dbReference type="RefSeq" id="WP_104071219.1">
    <property type="nucleotide sequence ID" value="NZ_PRDS01000005.1"/>
</dbReference>
<dbReference type="Gene3D" id="3.60.110.10">
    <property type="entry name" value="Carbon-nitrogen hydrolase"/>
    <property type="match status" value="1"/>
</dbReference>
<dbReference type="InterPro" id="IPR036526">
    <property type="entry name" value="C-N_Hydrolase_sf"/>
</dbReference>
<dbReference type="CDD" id="cd07574">
    <property type="entry name" value="nitrilase_Rim1_like"/>
    <property type="match status" value="1"/>
</dbReference>
<reference evidence="2 3" key="1">
    <citation type="submission" date="2018-01" db="EMBL/GenBank/DDBJ databases">
        <title>Genomic Encyclopedia of Archaeal and Bacterial Type Strains, Phase II (KMG-II): from individual species to whole genera.</title>
        <authorList>
            <person name="Goeker M."/>
        </authorList>
    </citation>
    <scope>NUCLEOTIDE SEQUENCE [LARGE SCALE GENOMIC DNA]</scope>
    <source>
        <strain evidence="2 3">DSM 12048</strain>
    </source>
</reference>
<dbReference type="PROSITE" id="PS50263">
    <property type="entry name" value="CN_HYDROLASE"/>
    <property type="match status" value="1"/>
</dbReference>
<dbReference type="GO" id="GO:0016787">
    <property type="term" value="F:hydrolase activity"/>
    <property type="evidence" value="ECO:0007669"/>
    <property type="project" value="UniProtKB-KW"/>
</dbReference>
<dbReference type="AlphaFoldDB" id="A0A2S5JGK8"/>